<feature type="transmembrane region" description="Helical" evidence="18">
    <location>
        <begin position="180"/>
        <end position="205"/>
    </location>
</feature>
<comment type="function">
    <text evidence="12">Inward rectifier potassium channels are characterized by a greater tendency to allow potassium to flow into the cell rather than out of it. Their voltage dependence is regulated by the concentration of extracellular potassium; as external potassium is raised, the voltage range of the channel opening shifts to more positive voltages.</text>
</comment>
<keyword evidence="7 18" id="KW-1133">Transmembrane helix</keyword>
<name>A0AAV6ZKL7_ENGPU</name>
<dbReference type="GO" id="GO:0005242">
    <property type="term" value="F:inward rectifier potassium channel activity"/>
    <property type="evidence" value="ECO:0007669"/>
    <property type="project" value="InterPro"/>
</dbReference>
<organism evidence="21 22">
    <name type="scientific">Engystomops pustulosus</name>
    <name type="common">Tungara frog</name>
    <name type="synonym">Physalaemus pustulosus</name>
    <dbReference type="NCBI Taxonomy" id="76066"/>
    <lineage>
        <taxon>Eukaryota</taxon>
        <taxon>Metazoa</taxon>
        <taxon>Chordata</taxon>
        <taxon>Craniata</taxon>
        <taxon>Vertebrata</taxon>
        <taxon>Euteleostomi</taxon>
        <taxon>Amphibia</taxon>
        <taxon>Batrachia</taxon>
        <taxon>Anura</taxon>
        <taxon>Neobatrachia</taxon>
        <taxon>Hyloidea</taxon>
        <taxon>Leptodactylidae</taxon>
        <taxon>Leiuperinae</taxon>
        <taxon>Engystomops</taxon>
    </lineage>
</organism>
<accession>A0AAV6ZKL7</accession>
<dbReference type="SUPFAM" id="SSF81324">
    <property type="entry name" value="Voltage-gated potassium channels"/>
    <property type="match status" value="1"/>
</dbReference>
<evidence type="ECO:0000256" key="11">
    <source>
        <dbReference type="ARBA" id="ARBA00034430"/>
    </source>
</evidence>
<keyword evidence="3 17" id="KW-0633">Potassium transport</keyword>
<proteinExistence type="inferred from homology"/>
<gene>
    <name evidence="21" type="ORF">GDO81_026785</name>
</gene>
<feature type="domain" description="Potassium channel inwardly rectifying transmembrane" evidence="19">
    <location>
        <begin position="65"/>
        <end position="210"/>
    </location>
</feature>
<sequence length="446" mass="50778">MGSTTILPRGAIAMGVARAIRRFSTEIPDPLREEEESELTQGIRPTAYRNGKVHTRPVRQRSRFVQKDGHCNVEFINLSEKSQRYLTDLFTTCVDIRWRWMFLIFSFTFVVSWLIFGFSFWLIASMHGDLAPPPEPGSEETPPPPCFLQVTSFMAAFLFSLETQTSIGYGFRSVTEECPLAVLTVVLQCIVGCIIDAFIIGAIMAKIAKPKKRNETLVFTENAVIALRDGKLCLMWRVANLRKSHLVEAHVRAQLLQPRVTPEGEYLPLDHTDINVGFDNGTDRIFLVSPVTIVHEIDEESPLYEFGKADLETANFELVVILEGMVEATAMTTQCRSSYLPSEILWGHRFEPVLFEKRNHYEVDYLHFHRTYEVPNTPIYSAKELSERKYSMVARSSFCYENEVALNCICDEEASALMDTMPLNPEVSLELDMLRVVDPLDEILLT</sequence>
<evidence type="ECO:0000256" key="16">
    <source>
        <dbReference type="ARBA" id="ARBA00081412"/>
    </source>
</evidence>
<evidence type="ECO:0000256" key="3">
    <source>
        <dbReference type="ARBA" id="ARBA00022538"/>
    </source>
</evidence>
<evidence type="ECO:0000256" key="12">
    <source>
        <dbReference type="ARBA" id="ARBA00054205"/>
    </source>
</evidence>
<evidence type="ECO:0000256" key="14">
    <source>
        <dbReference type="ARBA" id="ARBA00067113"/>
    </source>
</evidence>
<dbReference type="InterPro" id="IPR016449">
    <property type="entry name" value="K_chnl_inward-rec_Kir"/>
</dbReference>
<evidence type="ECO:0000256" key="1">
    <source>
        <dbReference type="ARBA" id="ARBA00004141"/>
    </source>
</evidence>
<comment type="similarity">
    <text evidence="13">Belongs to the inward rectifier-type potassium channel (TC 1.A.2.1) family. KCNJ14 subfamily.</text>
</comment>
<dbReference type="InterPro" id="IPR013518">
    <property type="entry name" value="K_chnl_inward-rec_Kir_cyto"/>
</dbReference>
<dbReference type="Gene3D" id="1.10.287.70">
    <property type="match status" value="1"/>
</dbReference>
<evidence type="ECO:0000256" key="15">
    <source>
        <dbReference type="ARBA" id="ARBA00080036"/>
    </source>
</evidence>
<dbReference type="InterPro" id="IPR041647">
    <property type="entry name" value="IRK_C"/>
</dbReference>
<feature type="domain" description="Inward rectifier potassium channel C-terminal" evidence="20">
    <location>
        <begin position="217"/>
        <end position="389"/>
    </location>
</feature>
<dbReference type="PANTHER" id="PTHR11767">
    <property type="entry name" value="INWARD RECTIFIER POTASSIUM CHANNEL"/>
    <property type="match status" value="1"/>
</dbReference>
<comment type="caution">
    <text evidence="21">The sequence shown here is derived from an EMBL/GenBank/DDBJ whole genome shotgun (WGS) entry which is preliminary data.</text>
</comment>
<dbReference type="GO" id="GO:0034765">
    <property type="term" value="P:regulation of monoatomic ion transmembrane transport"/>
    <property type="evidence" value="ECO:0007669"/>
    <property type="project" value="TreeGrafter"/>
</dbReference>
<evidence type="ECO:0000256" key="6">
    <source>
        <dbReference type="ARBA" id="ARBA00022958"/>
    </source>
</evidence>
<dbReference type="InterPro" id="IPR040445">
    <property type="entry name" value="Kir_TM"/>
</dbReference>
<reference evidence="21" key="1">
    <citation type="thesis" date="2020" institute="ProQuest LLC" country="789 East Eisenhower Parkway, Ann Arbor, MI, USA">
        <title>Comparative Genomics and Chromosome Evolution.</title>
        <authorList>
            <person name="Mudd A.B."/>
        </authorList>
    </citation>
    <scope>NUCLEOTIDE SEQUENCE</scope>
    <source>
        <strain evidence="21">237g6f4</strain>
        <tissue evidence="21">Blood</tissue>
    </source>
</reference>
<dbReference type="InterPro" id="IPR014756">
    <property type="entry name" value="Ig_E-set"/>
</dbReference>
<keyword evidence="22" id="KW-1185">Reference proteome</keyword>
<dbReference type="Pfam" id="PF17655">
    <property type="entry name" value="IRK_C"/>
    <property type="match status" value="1"/>
</dbReference>
<evidence type="ECO:0000259" key="19">
    <source>
        <dbReference type="Pfam" id="PF01007"/>
    </source>
</evidence>
<keyword evidence="2 17" id="KW-0813">Transport</keyword>
<evidence type="ECO:0000256" key="8">
    <source>
        <dbReference type="ARBA" id="ARBA00023065"/>
    </source>
</evidence>
<evidence type="ECO:0000256" key="7">
    <source>
        <dbReference type="ARBA" id="ARBA00022989"/>
    </source>
</evidence>
<dbReference type="Proteomes" id="UP000824782">
    <property type="component" value="Unassembled WGS sequence"/>
</dbReference>
<dbReference type="PRINTS" id="PR01320">
    <property type="entry name" value="KIRCHANNEL"/>
</dbReference>
<evidence type="ECO:0000256" key="13">
    <source>
        <dbReference type="ARBA" id="ARBA00061031"/>
    </source>
</evidence>
<dbReference type="GO" id="GO:0005886">
    <property type="term" value="C:plasma membrane"/>
    <property type="evidence" value="ECO:0007669"/>
    <property type="project" value="TreeGrafter"/>
</dbReference>
<keyword evidence="5 17" id="KW-0851">Voltage-gated channel</keyword>
<evidence type="ECO:0000256" key="18">
    <source>
        <dbReference type="SAM" id="Phobius"/>
    </source>
</evidence>
<evidence type="ECO:0000256" key="9">
    <source>
        <dbReference type="ARBA" id="ARBA00023136"/>
    </source>
</evidence>
<dbReference type="AlphaFoldDB" id="A0AAV6ZKL7"/>
<dbReference type="FunFam" id="2.60.40.1400:FF:000001">
    <property type="entry name" value="G protein-activated inward rectifier potassium channel 2"/>
    <property type="match status" value="1"/>
</dbReference>
<comment type="catalytic activity">
    <reaction evidence="11">
        <text>K(+)(in) = K(+)(out)</text>
        <dbReference type="Rhea" id="RHEA:29463"/>
        <dbReference type="ChEBI" id="CHEBI:29103"/>
    </reaction>
</comment>
<feature type="transmembrane region" description="Helical" evidence="18">
    <location>
        <begin position="100"/>
        <end position="124"/>
    </location>
</feature>
<evidence type="ECO:0000256" key="2">
    <source>
        <dbReference type="ARBA" id="ARBA00022448"/>
    </source>
</evidence>
<keyword evidence="8 17" id="KW-0406">Ion transport</keyword>
<dbReference type="GO" id="GO:1990573">
    <property type="term" value="P:potassium ion import across plasma membrane"/>
    <property type="evidence" value="ECO:0007669"/>
    <property type="project" value="TreeGrafter"/>
</dbReference>
<keyword evidence="6 17" id="KW-0630">Potassium</keyword>
<keyword evidence="9 18" id="KW-0472">Membrane</keyword>
<evidence type="ECO:0000256" key="10">
    <source>
        <dbReference type="ARBA" id="ARBA00023303"/>
    </source>
</evidence>
<dbReference type="Gene3D" id="2.60.40.1400">
    <property type="entry name" value="G protein-activated inward rectifier potassium channel 1"/>
    <property type="match status" value="1"/>
</dbReference>
<keyword evidence="10 17" id="KW-0407">Ion channel</keyword>
<dbReference type="PANTHER" id="PTHR11767:SF40">
    <property type="entry name" value="ATP-SENSITIVE INWARD RECTIFIER POTASSIUM CHANNEL 14"/>
    <property type="match status" value="1"/>
</dbReference>
<dbReference type="EMBL" id="WNYA01000534">
    <property type="protein sequence ID" value="KAG8548069.1"/>
    <property type="molecule type" value="Genomic_DNA"/>
</dbReference>
<evidence type="ECO:0000313" key="22">
    <source>
        <dbReference type="Proteomes" id="UP000824782"/>
    </source>
</evidence>
<dbReference type="Pfam" id="PF01007">
    <property type="entry name" value="IRK"/>
    <property type="match status" value="1"/>
</dbReference>
<evidence type="ECO:0000259" key="20">
    <source>
        <dbReference type="Pfam" id="PF17655"/>
    </source>
</evidence>
<comment type="subcellular location">
    <subcellularLocation>
        <location evidence="1 17">Membrane</location>
        <topology evidence="1 17">Multi-pass membrane protein</topology>
    </subcellularLocation>
</comment>
<dbReference type="GO" id="GO:0034702">
    <property type="term" value="C:monoatomic ion channel complex"/>
    <property type="evidence" value="ECO:0007669"/>
    <property type="project" value="UniProtKB-KW"/>
</dbReference>
<keyword evidence="4 17" id="KW-0812">Transmembrane</keyword>
<dbReference type="SUPFAM" id="SSF81296">
    <property type="entry name" value="E set domains"/>
    <property type="match status" value="1"/>
</dbReference>
<protein>
    <recommendedName>
        <fullName evidence="14">ATP-sensitive inward rectifier potassium channel 14</fullName>
    </recommendedName>
    <alternativeName>
        <fullName evidence="16">Inward rectifier K(+) channel Kir2.4</fullName>
    </alternativeName>
    <alternativeName>
        <fullName evidence="15">Potassium channel, inwardly rectifying subfamily J member 14</fullName>
    </alternativeName>
</protein>
<evidence type="ECO:0000256" key="5">
    <source>
        <dbReference type="ARBA" id="ARBA00022882"/>
    </source>
</evidence>
<dbReference type="FunFam" id="1.10.287.70:FF:000063">
    <property type="entry name" value="ATP-sensitive inward rectifier potassium channel 14"/>
    <property type="match status" value="1"/>
</dbReference>
<evidence type="ECO:0000256" key="4">
    <source>
        <dbReference type="ARBA" id="ARBA00022692"/>
    </source>
</evidence>
<evidence type="ECO:0000313" key="21">
    <source>
        <dbReference type="EMBL" id="KAG8548069.1"/>
    </source>
</evidence>
<evidence type="ECO:0000256" key="17">
    <source>
        <dbReference type="RuleBase" id="RU003822"/>
    </source>
</evidence>